<dbReference type="InterPro" id="IPR040255">
    <property type="entry name" value="Non-specific_endonuclease"/>
</dbReference>
<evidence type="ECO:0000256" key="3">
    <source>
        <dbReference type="ARBA" id="ARBA00022722"/>
    </source>
</evidence>
<dbReference type="PANTHER" id="PTHR13966:SF5">
    <property type="entry name" value="ENDONUCLEASE G, MITOCHONDRIAL"/>
    <property type="match status" value="1"/>
</dbReference>
<evidence type="ECO:0000256" key="10">
    <source>
        <dbReference type="RuleBase" id="RU366055"/>
    </source>
</evidence>
<sequence length="312" mass="34870">MWFVAISKISCIFVPLMKARKVYYLALFIFVSLSACGLKPSKHGKLIGGIHAYQEQKGGLAEQNGDESSPENNGDGKQGEAKLKVSSGLEVPGKLNDRPEQILKRVAYTVSYNSDLRIPNWVAWQLTGAHTEGKNKRAGVKFQEDTDVPLPRAVDFDYVRSGYDRGHLCPSADNRWDATAQEQSFLLTNVCPQDHNLNVGDWHELENLCRKWAKTYGSIYIVAGPVLLKGKHKAIGKNKVTVPEAFFKVVLCMEGEPKAIGFIYRNESGNRPKSYYVNTIDDVERITGIDFFPALPDNVEKAVEATCNLEEW</sequence>
<feature type="region of interest" description="Disordered" evidence="11">
    <location>
        <begin position="58"/>
        <end position="81"/>
    </location>
</feature>
<evidence type="ECO:0000256" key="11">
    <source>
        <dbReference type="SAM" id="MobiDB-lite"/>
    </source>
</evidence>
<proteinExistence type="inferred from homology"/>
<dbReference type="Proteomes" id="UP000027442">
    <property type="component" value="Unassembled WGS sequence"/>
</dbReference>
<dbReference type="SMART" id="SM00477">
    <property type="entry name" value="NUC"/>
    <property type="match status" value="1"/>
</dbReference>
<dbReference type="Gene3D" id="3.40.570.10">
    <property type="entry name" value="Extracellular Endonuclease, subunit A"/>
    <property type="match status" value="1"/>
</dbReference>
<name>A0A069QJZ0_HOYLO</name>
<dbReference type="AlphaFoldDB" id="A0A069QJZ0"/>
<dbReference type="CDD" id="cd00091">
    <property type="entry name" value="NUC"/>
    <property type="match status" value="1"/>
</dbReference>
<dbReference type="EMBL" id="JNGW01000035">
    <property type="protein sequence ID" value="KDR53002.1"/>
    <property type="molecule type" value="Genomic_DNA"/>
</dbReference>
<evidence type="ECO:0000259" key="13">
    <source>
        <dbReference type="SMART" id="SM00477"/>
    </source>
</evidence>
<evidence type="ECO:0000256" key="9">
    <source>
        <dbReference type="PIRSR" id="PIRSR640255-2"/>
    </source>
</evidence>
<evidence type="ECO:0000313" key="16">
    <source>
        <dbReference type="Proteomes" id="UP000027442"/>
    </source>
</evidence>
<reference evidence="15 16" key="1">
    <citation type="submission" date="2013-08" db="EMBL/GenBank/DDBJ databases">
        <authorList>
            <person name="Weinstock G."/>
            <person name="Sodergren E."/>
            <person name="Wylie T."/>
            <person name="Fulton L."/>
            <person name="Fulton R."/>
            <person name="Fronick C."/>
            <person name="O'Laughlin M."/>
            <person name="Godfrey J."/>
            <person name="Miner T."/>
            <person name="Herter B."/>
            <person name="Appelbaum E."/>
            <person name="Cordes M."/>
            <person name="Lek S."/>
            <person name="Wollam A."/>
            <person name="Pepin K.H."/>
            <person name="Palsikar V.B."/>
            <person name="Mitreva M."/>
            <person name="Wilson R.K."/>
        </authorList>
    </citation>
    <scope>NUCLEOTIDE SEQUENCE [LARGE SCALE GENOMIC DNA]</scope>
    <source>
        <strain evidence="15 16">ATCC 15930</strain>
    </source>
</reference>
<feature type="domain" description="ENPP1-3/EXOG-like endonuclease/phosphodiesterase" evidence="13">
    <location>
        <begin position="105"/>
        <end position="298"/>
    </location>
</feature>
<evidence type="ECO:0000313" key="15">
    <source>
        <dbReference type="EMBL" id="KDR53002.1"/>
    </source>
</evidence>
<keyword evidence="12" id="KW-0812">Transmembrane</keyword>
<keyword evidence="12" id="KW-0472">Membrane</keyword>
<dbReference type="InterPro" id="IPR018524">
    <property type="entry name" value="DNA/RNA_endonuclease_AS"/>
</dbReference>
<feature type="binding site" evidence="9">
    <location>
        <position position="198"/>
    </location>
    <ligand>
        <name>Mg(2+)</name>
        <dbReference type="ChEBI" id="CHEBI:18420"/>
        <note>catalytic</note>
    </ligand>
</feature>
<comment type="cofactor">
    <cofactor evidence="1 10">
        <name>Mg(2+)</name>
        <dbReference type="ChEBI" id="CHEBI:18420"/>
    </cofactor>
</comment>
<dbReference type="PROSITE" id="PS01070">
    <property type="entry name" value="NUCLEASE_NON_SPEC"/>
    <property type="match status" value="1"/>
</dbReference>
<evidence type="ECO:0000256" key="4">
    <source>
        <dbReference type="ARBA" id="ARBA00022723"/>
    </source>
</evidence>
<dbReference type="PATRIC" id="fig|1122985.7.peg.990"/>
<gene>
    <name evidence="15" type="ORF">HMPREF1991_00957</name>
</gene>
<dbReference type="GO" id="GO:0016787">
    <property type="term" value="F:hydrolase activity"/>
    <property type="evidence" value="ECO:0007669"/>
    <property type="project" value="UniProtKB-KW"/>
</dbReference>
<dbReference type="GO" id="GO:0046872">
    <property type="term" value="F:metal ion binding"/>
    <property type="evidence" value="ECO:0007669"/>
    <property type="project" value="UniProtKB-KW"/>
</dbReference>
<evidence type="ECO:0000256" key="12">
    <source>
        <dbReference type="SAM" id="Phobius"/>
    </source>
</evidence>
<dbReference type="HOGENOM" id="CLU_055174_2_0_10"/>
<evidence type="ECO:0000256" key="7">
    <source>
        <dbReference type="ARBA" id="ARBA00022842"/>
    </source>
</evidence>
<evidence type="ECO:0000256" key="6">
    <source>
        <dbReference type="ARBA" id="ARBA00022801"/>
    </source>
</evidence>
<evidence type="ECO:0000256" key="1">
    <source>
        <dbReference type="ARBA" id="ARBA00001946"/>
    </source>
</evidence>
<feature type="active site" description="Proton acceptor" evidence="8">
    <location>
        <position position="167"/>
    </location>
</feature>
<accession>A0A069QJZ0</accession>
<dbReference type="InterPro" id="IPR044929">
    <property type="entry name" value="DNA/RNA_non-sp_Endonuclease_sf"/>
</dbReference>
<organism evidence="15 16">
    <name type="scientific">Hoylesella loescheii DSM 19665 = JCM 12249 = ATCC 15930</name>
    <dbReference type="NCBI Taxonomy" id="1122985"/>
    <lineage>
        <taxon>Bacteria</taxon>
        <taxon>Pseudomonadati</taxon>
        <taxon>Bacteroidota</taxon>
        <taxon>Bacteroidia</taxon>
        <taxon>Bacteroidales</taxon>
        <taxon>Prevotellaceae</taxon>
        <taxon>Hoylesella</taxon>
    </lineage>
</organism>
<dbReference type="SUPFAM" id="SSF54060">
    <property type="entry name" value="His-Me finger endonucleases"/>
    <property type="match status" value="1"/>
</dbReference>
<dbReference type="PANTHER" id="PTHR13966">
    <property type="entry name" value="ENDONUCLEASE RELATED"/>
    <property type="match status" value="1"/>
</dbReference>
<keyword evidence="4 9" id="KW-0479">Metal-binding</keyword>
<keyword evidence="3 10" id="KW-0540">Nuclease</keyword>
<dbReference type="eggNOG" id="COG1864">
    <property type="taxonomic scope" value="Bacteria"/>
</dbReference>
<dbReference type="InterPro" id="IPR044925">
    <property type="entry name" value="His-Me_finger_sf"/>
</dbReference>
<keyword evidence="5 10" id="KW-0255">Endonuclease</keyword>
<evidence type="ECO:0000256" key="8">
    <source>
        <dbReference type="PIRSR" id="PIRSR640255-1"/>
    </source>
</evidence>
<evidence type="ECO:0000256" key="2">
    <source>
        <dbReference type="ARBA" id="ARBA00010052"/>
    </source>
</evidence>
<keyword evidence="12" id="KW-1133">Transmembrane helix</keyword>
<dbReference type="GO" id="GO:0003676">
    <property type="term" value="F:nucleic acid binding"/>
    <property type="evidence" value="ECO:0007669"/>
    <property type="project" value="InterPro"/>
</dbReference>
<comment type="caution">
    <text evidence="15">The sequence shown here is derived from an EMBL/GenBank/DDBJ whole genome shotgun (WGS) entry which is preliminary data.</text>
</comment>
<dbReference type="EC" id="3.1.30.-" evidence="10"/>
<comment type="similarity">
    <text evidence="2 10">Belongs to the DNA/RNA non-specific endonuclease family.</text>
</comment>
<keyword evidence="6 10" id="KW-0378">Hydrolase</keyword>
<keyword evidence="7" id="KW-0460">Magnesium</keyword>
<dbReference type="SMART" id="SM00892">
    <property type="entry name" value="Endonuclease_NS"/>
    <property type="match status" value="1"/>
</dbReference>
<protein>
    <recommendedName>
        <fullName evidence="10">Endonuclease</fullName>
        <ecNumber evidence="10">3.1.30.-</ecNumber>
    </recommendedName>
</protein>
<feature type="transmembrane region" description="Helical" evidence="12">
    <location>
        <begin position="22"/>
        <end position="38"/>
    </location>
</feature>
<dbReference type="InterPro" id="IPR001604">
    <property type="entry name" value="Endo_G_ENPP1-like_dom"/>
</dbReference>
<dbReference type="GO" id="GO:0004519">
    <property type="term" value="F:endonuclease activity"/>
    <property type="evidence" value="ECO:0007669"/>
    <property type="project" value="UniProtKB-UniRule"/>
</dbReference>
<evidence type="ECO:0000256" key="5">
    <source>
        <dbReference type="ARBA" id="ARBA00022759"/>
    </source>
</evidence>
<dbReference type="InterPro" id="IPR020821">
    <property type="entry name" value="ENPP1-3/EXOG-like_nuc-like"/>
</dbReference>
<feature type="domain" description="DNA/RNA non-specific endonuclease/pyrophosphatase/phosphodiesterase" evidence="14">
    <location>
        <begin position="104"/>
        <end position="298"/>
    </location>
</feature>
<evidence type="ECO:0000259" key="14">
    <source>
        <dbReference type="SMART" id="SM00892"/>
    </source>
</evidence>
<dbReference type="Pfam" id="PF01223">
    <property type="entry name" value="Endonuclease_NS"/>
    <property type="match status" value="1"/>
</dbReference>
<keyword evidence="16" id="KW-1185">Reference proteome</keyword>